<proteinExistence type="predicted"/>
<comment type="caution">
    <text evidence="1">The sequence shown here is derived from an EMBL/GenBank/DDBJ whole genome shotgun (WGS) entry which is preliminary data.</text>
</comment>
<keyword evidence="2" id="KW-1185">Reference proteome</keyword>
<dbReference type="EMBL" id="JBHSFO010000010">
    <property type="protein sequence ID" value="MFC4605296.1"/>
    <property type="molecule type" value="Genomic_DNA"/>
</dbReference>
<dbReference type="RefSeq" id="WP_378418796.1">
    <property type="nucleotide sequence ID" value="NZ_JBHSFO010000010.1"/>
</dbReference>
<accession>A0ABV9FXN3</accession>
<name>A0ABV9FXN3_9NOCA</name>
<organism evidence="1 2">
    <name type="scientific">Rhodococcus kronopolitis</name>
    <dbReference type="NCBI Taxonomy" id="1460226"/>
    <lineage>
        <taxon>Bacteria</taxon>
        <taxon>Bacillati</taxon>
        <taxon>Actinomycetota</taxon>
        <taxon>Actinomycetes</taxon>
        <taxon>Mycobacteriales</taxon>
        <taxon>Nocardiaceae</taxon>
        <taxon>Rhodococcus</taxon>
    </lineage>
</organism>
<gene>
    <name evidence="1" type="ORF">ACFO6S_16475</name>
</gene>
<sequence length="43" mass="4093">MPNSGDIDSFFGALANIVNSLIGGGSSDLGLGGGGTVTPTPEV</sequence>
<evidence type="ECO:0000313" key="1">
    <source>
        <dbReference type="EMBL" id="MFC4605296.1"/>
    </source>
</evidence>
<reference evidence="2" key="1">
    <citation type="journal article" date="2019" name="Int. J. Syst. Evol. Microbiol.">
        <title>The Global Catalogue of Microorganisms (GCM) 10K type strain sequencing project: providing services to taxonomists for standard genome sequencing and annotation.</title>
        <authorList>
            <consortium name="The Broad Institute Genomics Platform"/>
            <consortium name="The Broad Institute Genome Sequencing Center for Infectious Disease"/>
            <person name="Wu L."/>
            <person name="Ma J."/>
        </authorList>
    </citation>
    <scope>NUCLEOTIDE SEQUENCE [LARGE SCALE GENOMIC DNA]</scope>
    <source>
        <strain evidence="2">CCUG 54520</strain>
    </source>
</reference>
<evidence type="ECO:0000313" key="2">
    <source>
        <dbReference type="Proteomes" id="UP001595914"/>
    </source>
</evidence>
<dbReference type="Proteomes" id="UP001595914">
    <property type="component" value="Unassembled WGS sequence"/>
</dbReference>
<protein>
    <submittedName>
        <fullName evidence="1">Uncharacterized protein</fullName>
    </submittedName>
</protein>